<keyword evidence="1" id="KW-1003">Cell membrane</keyword>
<evidence type="ECO:0000256" key="1">
    <source>
        <dbReference type="ARBA" id="ARBA00022475"/>
    </source>
</evidence>
<name>A0A0L0QV41_VIRPA</name>
<proteinExistence type="predicted"/>
<gene>
    <name evidence="6" type="ORF">AFK71_01930</name>
</gene>
<dbReference type="PATRIC" id="fig|1473.5.peg.3299"/>
<dbReference type="Proteomes" id="UP000036780">
    <property type="component" value="Unassembled WGS sequence"/>
</dbReference>
<sequence length="410" mass="46598">MRLISSLVVSLTTAALLVGCSDISSPKENMVELELFSNKAENIATYESMIERFEEQHPNIRINLYAPPDAETLLRTRLVKNDMPDMLAIAGNALYRELVSVDMLVNYEGEPMLDPIQPAYLQTISDLEGSEKKGIHGVPFAANANTMIYNKTKLKELGEDVPKTWDEFIQLLQKAKAVGEIPIYFTFQDSWTTMPAWNSLAGNLQPKQFADKKTNKEVTFQGTHQEVAEKLLQLKDYGHDRMFGIGYNDGNREFSQGKGVFYSQGNWAIPELLKLNPELDLGVFAMPVTNDPTKNKLVSGIDVLFATLKESKHPEEAKQFISFMMEEQQQQQYMEEQSAFSVRKDVISDDPIMEGIQDNFTEGKISSFPDHFYPAGMGAQNMIQEFLYQGNISKLLKDLDREWDQIQLRY</sequence>
<keyword evidence="5" id="KW-0449">Lipoprotein</keyword>
<dbReference type="InterPro" id="IPR050490">
    <property type="entry name" value="Bact_solute-bd_prot1"/>
</dbReference>
<evidence type="ECO:0000313" key="7">
    <source>
        <dbReference type="Proteomes" id="UP000036780"/>
    </source>
</evidence>
<evidence type="ECO:0000256" key="3">
    <source>
        <dbReference type="ARBA" id="ARBA00023136"/>
    </source>
</evidence>
<evidence type="ECO:0000256" key="5">
    <source>
        <dbReference type="ARBA" id="ARBA00023288"/>
    </source>
</evidence>
<dbReference type="Pfam" id="PF13416">
    <property type="entry name" value="SBP_bac_8"/>
    <property type="match status" value="1"/>
</dbReference>
<keyword evidence="4" id="KW-0564">Palmitate</keyword>
<dbReference type="OrthoDB" id="9798191at2"/>
<evidence type="ECO:0000256" key="2">
    <source>
        <dbReference type="ARBA" id="ARBA00022729"/>
    </source>
</evidence>
<dbReference type="RefSeq" id="WP_050349876.1">
    <property type="nucleotide sequence ID" value="NZ_CP073011.1"/>
</dbReference>
<dbReference type="GeneID" id="66869291"/>
<dbReference type="SUPFAM" id="SSF53850">
    <property type="entry name" value="Periplasmic binding protein-like II"/>
    <property type="match status" value="1"/>
</dbReference>
<reference evidence="7" key="1">
    <citation type="submission" date="2015-07" db="EMBL/GenBank/DDBJ databases">
        <title>Fjat-10053 dsm26.</title>
        <authorList>
            <person name="Liu B."/>
            <person name="Wang J."/>
            <person name="Zhu Y."/>
            <person name="Liu G."/>
            <person name="Chen Q."/>
            <person name="Chen Z."/>
            <person name="Lan J."/>
            <person name="Che J."/>
            <person name="Ge C."/>
            <person name="Shi H."/>
            <person name="Pan Z."/>
            <person name="Liu X."/>
        </authorList>
    </citation>
    <scope>NUCLEOTIDE SEQUENCE [LARGE SCALE GENOMIC DNA]</scope>
    <source>
        <strain evidence="7">DSM 26</strain>
    </source>
</reference>
<keyword evidence="2" id="KW-0732">Signal</keyword>
<dbReference type="EMBL" id="LGTO01000002">
    <property type="protein sequence ID" value="KNE22402.1"/>
    <property type="molecule type" value="Genomic_DNA"/>
</dbReference>
<comment type="caution">
    <text evidence="6">The sequence shown here is derived from an EMBL/GenBank/DDBJ whole genome shotgun (WGS) entry which is preliminary data.</text>
</comment>
<dbReference type="AlphaFoldDB" id="A0A0L0QV41"/>
<dbReference type="PROSITE" id="PS51257">
    <property type="entry name" value="PROKAR_LIPOPROTEIN"/>
    <property type="match status" value="1"/>
</dbReference>
<dbReference type="InterPro" id="IPR006059">
    <property type="entry name" value="SBP"/>
</dbReference>
<accession>A0A0L0QV41</accession>
<organism evidence="6 7">
    <name type="scientific">Virgibacillus pantothenticus</name>
    <dbReference type="NCBI Taxonomy" id="1473"/>
    <lineage>
        <taxon>Bacteria</taxon>
        <taxon>Bacillati</taxon>
        <taxon>Bacillota</taxon>
        <taxon>Bacilli</taxon>
        <taxon>Bacillales</taxon>
        <taxon>Bacillaceae</taxon>
        <taxon>Virgibacillus</taxon>
    </lineage>
</organism>
<dbReference type="Gene3D" id="3.40.190.10">
    <property type="entry name" value="Periplasmic binding protein-like II"/>
    <property type="match status" value="2"/>
</dbReference>
<dbReference type="PANTHER" id="PTHR43649:SF33">
    <property type="entry name" value="POLYGALACTURONAN_RHAMNOGALACTURONAN-BINDING PROTEIN YTCQ"/>
    <property type="match status" value="1"/>
</dbReference>
<evidence type="ECO:0000313" key="6">
    <source>
        <dbReference type="EMBL" id="KNE22402.1"/>
    </source>
</evidence>
<protein>
    <submittedName>
        <fullName evidence="6">ABC transporter substrate-binding protein</fullName>
    </submittedName>
</protein>
<keyword evidence="3" id="KW-0472">Membrane</keyword>
<keyword evidence="7" id="KW-1185">Reference proteome</keyword>
<evidence type="ECO:0000256" key="4">
    <source>
        <dbReference type="ARBA" id="ARBA00023139"/>
    </source>
</evidence>
<dbReference type="PANTHER" id="PTHR43649">
    <property type="entry name" value="ARABINOSE-BINDING PROTEIN-RELATED"/>
    <property type="match status" value="1"/>
</dbReference>